<dbReference type="STRING" id="1416779.SAMN05444409_1343"/>
<gene>
    <name evidence="1" type="ORF">SAMN05444409_1343</name>
</gene>
<sequence length="352" mass="41793">MKRIAYIELDTHAELANNFYELTKDSQNISVDFYFSDKIFKLINIHEKNIFLTDYSELLETLEKEKYDLIIIGTVHRHFIFYKAIVKKFNTAILVHNLNFIKVSKWELFKSIFKKDFKYRLKLFLKEGLLEAPKVYQQSKYLLAIDELISQKYNLEFLPIYFNQFDSQNSEKVSIRIVIPGAVSQRRRDYNLFLDKLKNFENTGINYEIIFLGKAIGRELEKLKSIVDKLPQLIKIHFFENKIPQQEFDSWMKKADVLYCPIQNETEFFSVKEIYGKTKISGNIGDAIKYAKPAIFPESYQSDLEFINEEKKDLQTQFSEVRNQKFNFELYSLENVSKKISILVERLTTKNI</sequence>
<dbReference type="OrthoDB" id="4291430at2"/>
<dbReference type="SUPFAM" id="SSF53756">
    <property type="entry name" value="UDP-Glycosyltransferase/glycogen phosphorylase"/>
    <property type="match status" value="1"/>
</dbReference>
<dbReference type="Proteomes" id="UP000185207">
    <property type="component" value="Unassembled WGS sequence"/>
</dbReference>
<dbReference type="AlphaFoldDB" id="A0A1N6FLL7"/>
<keyword evidence="2" id="KW-1185">Reference proteome</keyword>
<dbReference type="EMBL" id="FSRK01000001">
    <property type="protein sequence ID" value="SIN96144.1"/>
    <property type="molecule type" value="Genomic_DNA"/>
</dbReference>
<dbReference type="RefSeq" id="WP_074234042.1">
    <property type="nucleotide sequence ID" value="NZ_FSRK01000001.1"/>
</dbReference>
<name>A0A1N6FLL7_9FLAO</name>
<proteinExistence type="predicted"/>
<evidence type="ECO:0008006" key="3">
    <source>
        <dbReference type="Google" id="ProtNLM"/>
    </source>
</evidence>
<evidence type="ECO:0000313" key="2">
    <source>
        <dbReference type="Proteomes" id="UP000185207"/>
    </source>
</evidence>
<reference evidence="2" key="1">
    <citation type="submission" date="2016-11" db="EMBL/GenBank/DDBJ databases">
        <authorList>
            <person name="Varghese N."/>
            <person name="Submissions S."/>
        </authorList>
    </citation>
    <scope>NUCLEOTIDE SEQUENCE [LARGE SCALE GENOMIC DNA]</scope>
    <source>
        <strain evidence="2">DSM 27623</strain>
    </source>
</reference>
<evidence type="ECO:0000313" key="1">
    <source>
        <dbReference type="EMBL" id="SIN96144.1"/>
    </source>
</evidence>
<accession>A0A1N6FLL7</accession>
<protein>
    <recommendedName>
        <fullName evidence="3">Glycosyltransferase</fullName>
    </recommendedName>
</protein>
<organism evidence="1 2">
    <name type="scientific">Epilithonimonas zeae</name>
    <dbReference type="NCBI Taxonomy" id="1416779"/>
    <lineage>
        <taxon>Bacteria</taxon>
        <taxon>Pseudomonadati</taxon>
        <taxon>Bacteroidota</taxon>
        <taxon>Flavobacteriia</taxon>
        <taxon>Flavobacteriales</taxon>
        <taxon>Weeksellaceae</taxon>
        <taxon>Chryseobacterium group</taxon>
        <taxon>Epilithonimonas</taxon>
    </lineage>
</organism>